<comment type="subunit">
    <text evidence="1">Conjugated with ATG12.</text>
</comment>
<evidence type="ECO:0000256" key="1">
    <source>
        <dbReference type="RuleBase" id="RU361202"/>
    </source>
</evidence>
<organism evidence="3 4">
    <name type="scientific">Platanthera guangdongensis</name>
    <dbReference type="NCBI Taxonomy" id="2320717"/>
    <lineage>
        <taxon>Eukaryota</taxon>
        <taxon>Viridiplantae</taxon>
        <taxon>Streptophyta</taxon>
        <taxon>Embryophyta</taxon>
        <taxon>Tracheophyta</taxon>
        <taxon>Spermatophyta</taxon>
        <taxon>Magnoliopsida</taxon>
        <taxon>Liliopsida</taxon>
        <taxon>Asparagales</taxon>
        <taxon>Orchidaceae</taxon>
        <taxon>Orchidoideae</taxon>
        <taxon>Orchideae</taxon>
        <taxon>Orchidinae</taxon>
        <taxon>Platanthera</taxon>
    </lineage>
</organism>
<dbReference type="EMBL" id="JBBWWR010000016">
    <property type="protein sequence ID" value="KAK8947967.1"/>
    <property type="molecule type" value="Genomic_DNA"/>
</dbReference>
<keyword evidence="1" id="KW-0963">Cytoplasm</keyword>
<dbReference type="Pfam" id="PF04106">
    <property type="entry name" value="ATG5_UblB"/>
    <property type="match status" value="1"/>
</dbReference>
<dbReference type="PANTHER" id="PTHR13040:SF2">
    <property type="entry name" value="AUTOPHAGY PROTEIN 5"/>
    <property type="match status" value="1"/>
</dbReference>
<protein>
    <recommendedName>
        <fullName evidence="1">Autophagy protein 5</fullName>
    </recommendedName>
</protein>
<dbReference type="InterPro" id="IPR048318">
    <property type="entry name" value="ATG5_UblB"/>
</dbReference>
<dbReference type="InterPro" id="IPR007239">
    <property type="entry name" value="Atg5"/>
</dbReference>
<comment type="caution">
    <text evidence="3">The sequence shown here is derived from an EMBL/GenBank/DDBJ whole genome shotgun (WGS) entry which is preliminary data.</text>
</comment>
<evidence type="ECO:0000313" key="4">
    <source>
        <dbReference type="Proteomes" id="UP001412067"/>
    </source>
</evidence>
<gene>
    <name evidence="3" type="primary">ATG5</name>
    <name evidence="3" type="ORF">KSP40_PGU005918</name>
</gene>
<evidence type="ECO:0000313" key="3">
    <source>
        <dbReference type="EMBL" id="KAK8947967.1"/>
    </source>
</evidence>
<accession>A0ABR2LR09</accession>
<dbReference type="PANTHER" id="PTHR13040">
    <property type="entry name" value="AUTOPHAGY PROTEIN 5"/>
    <property type="match status" value="1"/>
</dbReference>
<comment type="similarity">
    <text evidence="1">Belongs to the ATG5 family.</text>
</comment>
<keyword evidence="1" id="KW-0072">Autophagy</keyword>
<name>A0ABR2LR09_9ASPA</name>
<evidence type="ECO:0000259" key="2">
    <source>
        <dbReference type="Pfam" id="PF04106"/>
    </source>
</evidence>
<keyword evidence="1" id="KW-1017">Isopeptide bond</keyword>
<sequence length="112" mass="12731">MKCLLPEFFDDETSEPDHVFVQREDNDFDAANENSKITGAGAVMSSPEVQKCTDLAFVKPHSSKKVNQIKLIRIQGIEVDLEIPFFWVVNNLKNPEYYLHICVYMGSALNHA</sequence>
<proteinExistence type="inferred from homology"/>
<dbReference type="Gene3D" id="3.10.20.90">
    <property type="entry name" value="Phosphatidylinositol 3-kinase Catalytic Subunit, Chain A, domain 1"/>
    <property type="match status" value="1"/>
</dbReference>
<comment type="function">
    <text evidence="1">Required for autophagy.</text>
</comment>
<keyword evidence="4" id="KW-1185">Reference proteome</keyword>
<comment type="subcellular location">
    <subcellularLocation>
        <location evidence="1">Cytoplasm</location>
    </subcellularLocation>
</comment>
<feature type="domain" description="Autophagy protein ATG5 UblB" evidence="2">
    <location>
        <begin position="6"/>
        <end position="103"/>
    </location>
</feature>
<keyword evidence="1" id="KW-0832">Ubl conjugation</keyword>
<keyword evidence="1" id="KW-0813">Transport</keyword>
<reference evidence="3 4" key="1">
    <citation type="journal article" date="2022" name="Nat. Plants">
        <title>Genomes of leafy and leafless Platanthera orchids illuminate the evolution of mycoheterotrophy.</title>
        <authorList>
            <person name="Li M.H."/>
            <person name="Liu K.W."/>
            <person name="Li Z."/>
            <person name="Lu H.C."/>
            <person name="Ye Q.L."/>
            <person name="Zhang D."/>
            <person name="Wang J.Y."/>
            <person name="Li Y.F."/>
            <person name="Zhong Z.M."/>
            <person name="Liu X."/>
            <person name="Yu X."/>
            <person name="Liu D.K."/>
            <person name="Tu X.D."/>
            <person name="Liu B."/>
            <person name="Hao Y."/>
            <person name="Liao X.Y."/>
            <person name="Jiang Y.T."/>
            <person name="Sun W.H."/>
            <person name="Chen J."/>
            <person name="Chen Y.Q."/>
            <person name="Ai Y."/>
            <person name="Zhai J.W."/>
            <person name="Wu S.S."/>
            <person name="Zhou Z."/>
            <person name="Hsiao Y.Y."/>
            <person name="Wu W.L."/>
            <person name="Chen Y.Y."/>
            <person name="Lin Y.F."/>
            <person name="Hsu J.L."/>
            <person name="Li C.Y."/>
            <person name="Wang Z.W."/>
            <person name="Zhao X."/>
            <person name="Zhong W.Y."/>
            <person name="Ma X.K."/>
            <person name="Ma L."/>
            <person name="Huang J."/>
            <person name="Chen G.Z."/>
            <person name="Huang M.Z."/>
            <person name="Huang L."/>
            <person name="Peng D.H."/>
            <person name="Luo Y.B."/>
            <person name="Zou S.Q."/>
            <person name="Chen S.P."/>
            <person name="Lan S."/>
            <person name="Tsai W.C."/>
            <person name="Van de Peer Y."/>
            <person name="Liu Z.J."/>
        </authorList>
    </citation>
    <scope>NUCLEOTIDE SEQUENCE [LARGE SCALE GENOMIC DNA]</scope>
    <source>
        <strain evidence="3">Lor288</strain>
    </source>
</reference>
<dbReference type="Proteomes" id="UP001412067">
    <property type="component" value="Unassembled WGS sequence"/>
</dbReference>